<sequence>MKDSVLFITGAARGIGAHTARLAVARGARVALVGLEPARLADLAADLGDAARWFEADVTDQAALDLAVRGTVDAFGGIDTVVANAGIANRGTIAVGDLEALVRTIEVNLLGTVRTVGATVAAVSARRGYYLLVSSAAAFAALPGMSAYCAAKSGVEHFGNAIRLELAHRGVGVGTAHMSWVDTDMVRDVKDDLPTFKAALDRLPGPFGRSVPVERCAAAFVDAIARRRRRVYVPRAVALASAFRTVANGPLGGWISRRAAATSVPELEAQLDALGRGYGRNTAPQSQSR</sequence>
<keyword evidence="2" id="KW-0560">Oxidoreductase</keyword>
<dbReference type="InterPro" id="IPR036291">
    <property type="entry name" value="NAD(P)-bd_dom_sf"/>
</dbReference>
<dbReference type="NCBIfam" id="NF004526">
    <property type="entry name" value="PRK05872.1"/>
    <property type="match status" value="1"/>
</dbReference>
<protein>
    <submittedName>
        <fullName evidence="4">Oxidoreductase</fullName>
    </submittedName>
</protein>
<dbReference type="PROSITE" id="PS00061">
    <property type="entry name" value="ADH_SHORT"/>
    <property type="match status" value="1"/>
</dbReference>
<dbReference type="InterPro" id="IPR002347">
    <property type="entry name" value="SDR_fam"/>
</dbReference>
<dbReference type="CDD" id="cd05233">
    <property type="entry name" value="SDR_c"/>
    <property type="match status" value="1"/>
</dbReference>
<evidence type="ECO:0000259" key="3">
    <source>
        <dbReference type="SMART" id="SM00822"/>
    </source>
</evidence>
<dbReference type="InterPro" id="IPR057326">
    <property type="entry name" value="KR_dom"/>
</dbReference>
<dbReference type="EMBL" id="BONE01000008">
    <property type="protein sequence ID" value="GIF71980.1"/>
    <property type="molecule type" value="Genomic_DNA"/>
</dbReference>
<dbReference type="PANTHER" id="PTHR44196:SF1">
    <property type="entry name" value="DEHYDROGENASE_REDUCTASE SDR FAMILY MEMBER 7B"/>
    <property type="match status" value="1"/>
</dbReference>
<evidence type="ECO:0000256" key="1">
    <source>
        <dbReference type="ARBA" id="ARBA00006484"/>
    </source>
</evidence>
<gene>
    <name evidence="4" type="ORF">Asi02nite_14980</name>
</gene>
<reference evidence="4 5" key="1">
    <citation type="submission" date="2021-01" db="EMBL/GenBank/DDBJ databases">
        <title>Whole genome shotgun sequence of Asanoa siamensis NBRC 107932.</title>
        <authorList>
            <person name="Komaki H."/>
            <person name="Tamura T."/>
        </authorList>
    </citation>
    <scope>NUCLEOTIDE SEQUENCE [LARGE SCALE GENOMIC DNA]</scope>
    <source>
        <strain evidence="4 5">NBRC 107932</strain>
    </source>
</reference>
<dbReference type="RefSeq" id="WP_203711441.1">
    <property type="nucleotide sequence ID" value="NZ_BONE01000008.1"/>
</dbReference>
<comment type="similarity">
    <text evidence="1">Belongs to the short-chain dehydrogenases/reductases (SDR) family.</text>
</comment>
<dbReference type="Gene3D" id="3.40.50.720">
    <property type="entry name" value="NAD(P)-binding Rossmann-like Domain"/>
    <property type="match status" value="1"/>
</dbReference>
<dbReference type="Pfam" id="PF00106">
    <property type="entry name" value="adh_short"/>
    <property type="match status" value="1"/>
</dbReference>
<organism evidence="4 5">
    <name type="scientific">Asanoa siamensis</name>
    <dbReference type="NCBI Taxonomy" id="926357"/>
    <lineage>
        <taxon>Bacteria</taxon>
        <taxon>Bacillati</taxon>
        <taxon>Actinomycetota</taxon>
        <taxon>Actinomycetes</taxon>
        <taxon>Micromonosporales</taxon>
        <taxon>Micromonosporaceae</taxon>
        <taxon>Asanoa</taxon>
    </lineage>
</organism>
<dbReference type="PRINTS" id="PR00081">
    <property type="entry name" value="GDHRDH"/>
</dbReference>
<dbReference type="Proteomes" id="UP000604117">
    <property type="component" value="Unassembled WGS sequence"/>
</dbReference>
<evidence type="ECO:0000313" key="4">
    <source>
        <dbReference type="EMBL" id="GIF71980.1"/>
    </source>
</evidence>
<accession>A0ABQ4CL01</accession>
<dbReference type="InterPro" id="IPR020904">
    <property type="entry name" value="Sc_DH/Rdtase_CS"/>
</dbReference>
<evidence type="ECO:0000256" key="2">
    <source>
        <dbReference type="ARBA" id="ARBA00023002"/>
    </source>
</evidence>
<dbReference type="PANTHER" id="PTHR44196">
    <property type="entry name" value="DEHYDROGENASE/REDUCTASE SDR FAMILY MEMBER 7B"/>
    <property type="match status" value="1"/>
</dbReference>
<dbReference type="SMART" id="SM00822">
    <property type="entry name" value="PKS_KR"/>
    <property type="match status" value="1"/>
</dbReference>
<comment type="caution">
    <text evidence="4">The sequence shown here is derived from an EMBL/GenBank/DDBJ whole genome shotgun (WGS) entry which is preliminary data.</text>
</comment>
<dbReference type="SUPFAM" id="SSF51735">
    <property type="entry name" value="NAD(P)-binding Rossmann-fold domains"/>
    <property type="match status" value="1"/>
</dbReference>
<feature type="domain" description="Ketoreductase" evidence="3">
    <location>
        <begin position="4"/>
        <end position="189"/>
    </location>
</feature>
<proteinExistence type="inferred from homology"/>
<evidence type="ECO:0000313" key="5">
    <source>
        <dbReference type="Proteomes" id="UP000604117"/>
    </source>
</evidence>
<name>A0ABQ4CL01_9ACTN</name>
<keyword evidence="5" id="KW-1185">Reference proteome</keyword>